<dbReference type="Gene3D" id="3.30.10.10">
    <property type="entry name" value="Trypsin Inhibitor V, subunit A"/>
    <property type="match status" value="1"/>
</dbReference>
<evidence type="ECO:0000313" key="2">
    <source>
        <dbReference type="Proteomes" id="UP000261704"/>
    </source>
</evidence>
<protein>
    <recommendedName>
        <fullName evidence="3">Peptidase inhibitor I78 family protein</fullName>
    </recommendedName>
</protein>
<name>A0A347UKL5_9RHOB</name>
<keyword evidence="2" id="KW-1185">Reference proteome</keyword>
<reference evidence="1 2" key="1">
    <citation type="submission" date="2018-09" db="EMBL/GenBank/DDBJ databases">
        <title>Profundibacter amoris BAR1 gen. nov., sp. nov., a new member of the Roseobacter clade isolated at Lokis Castle Vent Field on the Arctic Mid-Oceanic Ridge.</title>
        <authorList>
            <person name="Le Moine Bauer S."/>
            <person name="Sjoeberg A.G."/>
            <person name="L'Haridon S."/>
            <person name="Stokke R."/>
            <person name="Roalkvam I."/>
            <person name="Steen I.H."/>
            <person name="Dahle H."/>
        </authorList>
    </citation>
    <scope>NUCLEOTIDE SEQUENCE [LARGE SCALE GENOMIC DNA]</scope>
    <source>
        <strain evidence="1 2">BAR1</strain>
    </source>
</reference>
<sequence length="141" mass="15191">MACRPLGPPPAGRGRRVISPVSGRIYTCYCITHLHACIISTLLFSGGSYMRFVILTFVGLAACTEIPPDPPIDQPTEDTTACGGGPDSNLVGQSVDVLAAMTFPGPMRVIRPGMLITQEYNPKRMNLDLDNKGIIIRVWCG</sequence>
<dbReference type="OrthoDB" id="8724542at2"/>
<dbReference type="InterPro" id="IPR021719">
    <property type="entry name" value="Prot_inh_I78"/>
</dbReference>
<dbReference type="Pfam" id="PF11720">
    <property type="entry name" value="Inhibitor_I78"/>
    <property type="match status" value="1"/>
</dbReference>
<proteinExistence type="predicted"/>
<accession>A0A347UKL5</accession>
<evidence type="ECO:0000313" key="1">
    <source>
        <dbReference type="EMBL" id="AXX99393.1"/>
    </source>
</evidence>
<organism evidence="1 2">
    <name type="scientific">Profundibacter amoris</name>
    <dbReference type="NCBI Taxonomy" id="2171755"/>
    <lineage>
        <taxon>Bacteria</taxon>
        <taxon>Pseudomonadati</taxon>
        <taxon>Pseudomonadota</taxon>
        <taxon>Alphaproteobacteria</taxon>
        <taxon>Rhodobacterales</taxon>
        <taxon>Paracoccaceae</taxon>
        <taxon>Profundibacter</taxon>
    </lineage>
</organism>
<dbReference type="Proteomes" id="UP000261704">
    <property type="component" value="Chromosome"/>
</dbReference>
<dbReference type="EMBL" id="CP032125">
    <property type="protein sequence ID" value="AXX99393.1"/>
    <property type="molecule type" value="Genomic_DNA"/>
</dbReference>
<dbReference type="KEGG" id="pamo:BAR1_16510"/>
<dbReference type="AlphaFoldDB" id="A0A347UKL5"/>
<gene>
    <name evidence="1" type="ORF">BAR1_16510</name>
</gene>
<evidence type="ECO:0008006" key="3">
    <source>
        <dbReference type="Google" id="ProtNLM"/>
    </source>
</evidence>